<dbReference type="Gene3D" id="3.30.70.330">
    <property type="match status" value="1"/>
</dbReference>
<comment type="caution">
    <text evidence="7">The sequence shown here is derived from an EMBL/GenBank/DDBJ whole genome shotgun (WGS) entry which is preliminary data.</text>
</comment>
<dbReference type="CDD" id="cd12455">
    <property type="entry name" value="RRM_like_Smg4_UPF3"/>
    <property type="match status" value="1"/>
</dbReference>
<feature type="compositionally biased region" description="Basic and acidic residues" evidence="5">
    <location>
        <begin position="342"/>
        <end position="353"/>
    </location>
</feature>
<dbReference type="GO" id="GO:0045727">
    <property type="term" value="P:positive regulation of translation"/>
    <property type="evidence" value="ECO:0007669"/>
    <property type="project" value="TreeGrafter"/>
</dbReference>
<evidence type="ECO:0000259" key="6">
    <source>
        <dbReference type="Pfam" id="PF03467"/>
    </source>
</evidence>
<comment type="similarity">
    <text evidence="2">Belongs to the RENT3 family.</text>
</comment>
<dbReference type="GO" id="GO:0005730">
    <property type="term" value="C:nucleolus"/>
    <property type="evidence" value="ECO:0007669"/>
    <property type="project" value="TreeGrafter"/>
</dbReference>
<evidence type="ECO:0000256" key="2">
    <source>
        <dbReference type="ARBA" id="ARBA00005991"/>
    </source>
</evidence>
<keyword evidence="4" id="KW-0539">Nucleus</keyword>
<keyword evidence="8" id="KW-1185">Reference proteome</keyword>
<dbReference type="InterPro" id="IPR005120">
    <property type="entry name" value="UPF3_dom"/>
</dbReference>
<feature type="region of interest" description="Disordered" evidence="5">
    <location>
        <begin position="195"/>
        <end position="431"/>
    </location>
</feature>
<dbReference type="InterPro" id="IPR039722">
    <property type="entry name" value="Upf3"/>
</dbReference>
<feature type="compositionally biased region" description="Basic and acidic residues" evidence="5">
    <location>
        <begin position="229"/>
        <end position="243"/>
    </location>
</feature>
<evidence type="ECO:0000256" key="4">
    <source>
        <dbReference type="ARBA" id="ARBA00023242"/>
    </source>
</evidence>
<protein>
    <submittedName>
        <fullName evidence="7">5493_t:CDS:1</fullName>
    </submittedName>
</protein>
<dbReference type="PANTHER" id="PTHR13112">
    <property type="entry name" value="UPF3 REGULATOR OF NONSENSE TRANSCRIPTS-LIKE PROTEIN"/>
    <property type="match status" value="1"/>
</dbReference>
<dbReference type="AlphaFoldDB" id="A0A9N9FVN0"/>
<proteinExistence type="inferred from homology"/>
<name>A0A9N9FVN0_9GLOM</name>
<dbReference type="Proteomes" id="UP000789739">
    <property type="component" value="Unassembled WGS sequence"/>
</dbReference>
<evidence type="ECO:0000256" key="5">
    <source>
        <dbReference type="SAM" id="MobiDB-lite"/>
    </source>
</evidence>
<feature type="compositionally biased region" description="Low complexity" evidence="5">
    <location>
        <begin position="286"/>
        <end position="330"/>
    </location>
</feature>
<dbReference type="GO" id="GO:0000184">
    <property type="term" value="P:nuclear-transcribed mRNA catabolic process, nonsense-mediated decay"/>
    <property type="evidence" value="ECO:0007669"/>
    <property type="project" value="UniProtKB-KW"/>
</dbReference>
<evidence type="ECO:0000256" key="3">
    <source>
        <dbReference type="ARBA" id="ARBA00023161"/>
    </source>
</evidence>
<reference evidence="7" key="1">
    <citation type="submission" date="2021-06" db="EMBL/GenBank/DDBJ databases">
        <authorList>
            <person name="Kallberg Y."/>
            <person name="Tangrot J."/>
            <person name="Rosling A."/>
        </authorList>
    </citation>
    <scope>NUCLEOTIDE SEQUENCE</scope>
    <source>
        <strain evidence="7">BR232B</strain>
    </source>
</reference>
<dbReference type="InterPro" id="IPR012677">
    <property type="entry name" value="Nucleotide-bd_a/b_plait_sf"/>
</dbReference>
<dbReference type="SUPFAM" id="SSF54928">
    <property type="entry name" value="RNA-binding domain, RBD"/>
    <property type="match status" value="1"/>
</dbReference>
<dbReference type="Pfam" id="PF03467">
    <property type="entry name" value="Smg4_UPF3"/>
    <property type="match status" value="1"/>
</dbReference>
<dbReference type="InterPro" id="IPR035979">
    <property type="entry name" value="RBD_domain_sf"/>
</dbReference>
<evidence type="ECO:0000313" key="8">
    <source>
        <dbReference type="Proteomes" id="UP000789739"/>
    </source>
</evidence>
<organism evidence="7 8">
    <name type="scientific">Paraglomus brasilianum</name>
    <dbReference type="NCBI Taxonomy" id="144538"/>
    <lineage>
        <taxon>Eukaryota</taxon>
        <taxon>Fungi</taxon>
        <taxon>Fungi incertae sedis</taxon>
        <taxon>Mucoromycota</taxon>
        <taxon>Glomeromycotina</taxon>
        <taxon>Glomeromycetes</taxon>
        <taxon>Paraglomerales</taxon>
        <taxon>Paraglomeraceae</taxon>
        <taxon>Paraglomus</taxon>
    </lineage>
</organism>
<feature type="compositionally biased region" description="Basic residues" evidence="5">
    <location>
        <begin position="7"/>
        <end position="26"/>
    </location>
</feature>
<dbReference type="GO" id="GO:0005737">
    <property type="term" value="C:cytoplasm"/>
    <property type="evidence" value="ECO:0007669"/>
    <property type="project" value="TreeGrafter"/>
</dbReference>
<evidence type="ECO:0000313" key="7">
    <source>
        <dbReference type="EMBL" id="CAG8565780.1"/>
    </source>
</evidence>
<feature type="region of interest" description="Disordered" evidence="5">
    <location>
        <begin position="1"/>
        <end position="26"/>
    </location>
</feature>
<dbReference type="OrthoDB" id="18087at2759"/>
<dbReference type="EMBL" id="CAJVPI010000717">
    <property type="protein sequence ID" value="CAG8565780.1"/>
    <property type="molecule type" value="Genomic_DNA"/>
</dbReference>
<feature type="compositionally biased region" description="Polar residues" evidence="5">
    <location>
        <begin position="264"/>
        <end position="285"/>
    </location>
</feature>
<evidence type="ECO:0000256" key="1">
    <source>
        <dbReference type="ARBA" id="ARBA00004123"/>
    </source>
</evidence>
<accession>A0A9N9FVN0</accession>
<keyword evidence="3" id="KW-0866">Nonsense-mediated mRNA decay</keyword>
<gene>
    <name evidence="7" type="ORF">PBRASI_LOCUS5833</name>
</gene>
<sequence length="431" mass="47690">MSSKGPGRPKKSKAKRSGRNKNVTKTKVVVRRLPPNLPEELFKESVKKWANEQNTDWLRFHKGRISKSKNKEAIFSRAYIHFKLMEDVLEFHRSYDNHLFIDNRGNETRCVVEFAPYQKLPKERKKPDPRQGSIETDPDYLAFLEFLKAEETKEPSNDSGFTQLEKLESRLSNITTTAPEKPKSTPLLDYLRIQKSKPSSPKSGRQAPIAILAPPAGPKNSAKNKAQGRAKETKADAKVDKKSPVKISIQQRQKDRIRSIIQRPASTSKSADAVETSSSKDTSQFSINTTNAASGSTATASSTSSVPASPSNKQKSNSTPTTPTTPMSPTRDYHGSHQNRRRDRDRDKRHSLEARPVIKILSKSSNANKEGTSSSTPAATNAPTGSSNSNTGGAAKTTPNTASQPETSVQPTHHSSGNAQRRGYYARRGRW</sequence>
<dbReference type="PANTHER" id="PTHR13112:SF0">
    <property type="entry name" value="FI21285P1"/>
    <property type="match status" value="1"/>
</dbReference>
<dbReference type="GO" id="GO:0003729">
    <property type="term" value="F:mRNA binding"/>
    <property type="evidence" value="ECO:0007669"/>
    <property type="project" value="TreeGrafter"/>
</dbReference>
<feature type="compositionally biased region" description="Polar residues" evidence="5">
    <location>
        <begin position="362"/>
        <end position="418"/>
    </location>
</feature>
<comment type="subcellular location">
    <subcellularLocation>
        <location evidence="1">Nucleus</location>
    </subcellularLocation>
</comment>
<feature type="domain" description="UPF3" evidence="6">
    <location>
        <begin position="25"/>
        <end position="195"/>
    </location>
</feature>